<organism evidence="1 2">
    <name type="scientific">Candidatus Viadribacter manganicus</name>
    <dbReference type="NCBI Taxonomy" id="1759059"/>
    <lineage>
        <taxon>Bacteria</taxon>
        <taxon>Pseudomonadati</taxon>
        <taxon>Pseudomonadota</taxon>
        <taxon>Alphaproteobacteria</taxon>
        <taxon>Hyphomonadales</taxon>
        <taxon>Hyphomonadaceae</taxon>
        <taxon>Candidatus Viadribacter</taxon>
    </lineage>
</organism>
<reference evidence="1 2" key="1">
    <citation type="submission" date="2015-11" db="EMBL/GenBank/DDBJ databases">
        <title>Whole-Genome Sequence of Candidatus Oderbacter manganicum from the National Park Lower Oder Valley, Germany.</title>
        <authorList>
            <person name="Braun B."/>
            <person name="Liere K."/>
            <person name="Szewzyk U."/>
        </authorList>
    </citation>
    <scope>NUCLEOTIDE SEQUENCE [LARGE SCALE GENOMIC DNA]</scope>
    <source>
        <strain evidence="1 2">OTSz_A_272</strain>
    </source>
</reference>
<dbReference type="InParanoid" id="A0A1B1AHU8"/>
<gene>
    <name evidence="1" type="ORF">ATE48_09475</name>
</gene>
<evidence type="ECO:0000313" key="2">
    <source>
        <dbReference type="Proteomes" id="UP000092498"/>
    </source>
</evidence>
<proteinExistence type="predicted"/>
<protein>
    <submittedName>
        <fullName evidence="1">Uncharacterized protein</fullName>
    </submittedName>
</protein>
<dbReference type="AlphaFoldDB" id="A0A1B1AHU8"/>
<dbReference type="EMBL" id="CP013244">
    <property type="protein sequence ID" value="ANP46132.1"/>
    <property type="molecule type" value="Genomic_DNA"/>
</dbReference>
<dbReference type="Proteomes" id="UP000092498">
    <property type="component" value="Chromosome"/>
</dbReference>
<keyword evidence="2" id="KW-1185">Reference proteome</keyword>
<dbReference type="KEGG" id="cbot:ATE48_09475"/>
<accession>A0A1B1AHU8</accession>
<evidence type="ECO:0000313" key="1">
    <source>
        <dbReference type="EMBL" id="ANP46132.1"/>
    </source>
</evidence>
<sequence>MKRATNAATSASVALSISSVFMRDVPPRDTLTLLFATPNALAISASSARLASLFSGATRTRALR</sequence>
<name>A0A1B1AHU8_9PROT</name>